<accession>A0A9R1WMR1</accession>
<dbReference type="AlphaFoldDB" id="A0A9R1WMR1"/>
<keyword evidence="2" id="KW-1185">Reference proteome</keyword>
<name>A0A9R1WMR1_LACSA</name>
<sequence>MYFDIILIAVIRKEIEKSWEFQMNVVKGKMHLSYIEITIWFFTFITKEIQKSWEFQMNVLFKSCSFKLIKKEIEKSWEFQMNVVKGKMHEGFK</sequence>
<evidence type="ECO:0000313" key="2">
    <source>
        <dbReference type="Proteomes" id="UP000235145"/>
    </source>
</evidence>
<dbReference type="EMBL" id="NBSK02000001">
    <property type="protein sequence ID" value="KAJ0226933.1"/>
    <property type="molecule type" value="Genomic_DNA"/>
</dbReference>
<evidence type="ECO:0000313" key="1">
    <source>
        <dbReference type="EMBL" id="KAJ0226933.1"/>
    </source>
</evidence>
<gene>
    <name evidence="1" type="ORF">LSAT_V11C100043290</name>
</gene>
<reference evidence="1 2" key="1">
    <citation type="journal article" date="2017" name="Nat. Commun.">
        <title>Genome assembly with in vitro proximity ligation data and whole-genome triplication in lettuce.</title>
        <authorList>
            <person name="Reyes-Chin-Wo S."/>
            <person name="Wang Z."/>
            <person name="Yang X."/>
            <person name="Kozik A."/>
            <person name="Arikit S."/>
            <person name="Song C."/>
            <person name="Xia L."/>
            <person name="Froenicke L."/>
            <person name="Lavelle D.O."/>
            <person name="Truco M.J."/>
            <person name="Xia R."/>
            <person name="Zhu S."/>
            <person name="Xu C."/>
            <person name="Xu H."/>
            <person name="Xu X."/>
            <person name="Cox K."/>
            <person name="Korf I."/>
            <person name="Meyers B.C."/>
            <person name="Michelmore R.W."/>
        </authorList>
    </citation>
    <scope>NUCLEOTIDE SEQUENCE [LARGE SCALE GENOMIC DNA]</scope>
    <source>
        <strain evidence="2">cv. Salinas</strain>
        <tissue evidence="1">Seedlings</tissue>
    </source>
</reference>
<proteinExistence type="predicted"/>
<dbReference type="Proteomes" id="UP000235145">
    <property type="component" value="Unassembled WGS sequence"/>
</dbReference>
<organism evidence="1 2">
    <name type="scientific">Lactuca sativa</name>
    <name type="common">Garden lettuce</name>
    <dbReference type="NCBI Taxonomy" id="4236"/>
    <lineage>
        <taxon>Eukaryota</taxon>
        <taxon>Viridiplantae</taxon>
        <taxon>Streptophyta</taxon>
        <taxon>Embryophyta</taxon>
        <taxon>Tracheophyta</taxon>
        <taxon>Spermatophyta</taxon>
        <taxon>Magnoliopsida</taxon>
        <taxon>eudicotyledons</taxon>
        <taxon>Gunneridae</taxon>
        <taxon>Pentapetalae</taxon>
        <taxon>asterids</taxon>
        <taxon>campanulids</taxon>
        <taxon>Asterales</taxon>
        <taxon>Asteraceae</taxon>
        <taxon>Cichorioideae</taxon>
        <taxon>Cichorieae</taxon>
        <taxon>Lactucinae</taxon>
        <taxon>Lactuca</taxon>
    </lineage>
</organism>
<comment type="caution">
    <text evidence="1">The sequence shown here is derived from an EMBL/GenBank/DDBJ whole genome shotgun (WGS) entry which is preliminary data.</text>
</comment>
<protein>
    <submittedName>
        <fullName evidence="1">Uncharacterized protein</fullName>
    </submittedName>
</protein>